<feature type="region of interest" description="Disordered" evidence="1">
    <location>
        <begin position="84"/>
        <end position="131"/>
    </location>
</feature>
<organism evidence="2 3">
    <name type="scientific">Plenodomus tracheiphilus IPT5</name>
    <dbReference type="NCBI Taxonomy" id="1408161"/>
    <lineage>
        <taxon>Eukaryota</taxon>
        <taxon>Fungi</taxon>
        <taxon>Dikarya</taxon>
        <taxon>Ascomycota</taxon>
        <taxon>Pezizomycotina</taxon>
        <taxon>Dothideomycetes</taxon>
        <taxon>Pleosporomycetidae</taxon>
        <taxon>Pleosporales</taxon>
        <taxon>Pleosporineae</taxon>
        <taxon>Leptosphaeriaceae</taxon>
        <taxon>Plenodomus</taxon>
    </lineage>
</organism>
<dbReference type="AlphaFoldDB" id="A0A6A7AYV6"/>
<gene>
    <name evidence="2" type="ORF">T440DRAFT_471058</name>
</gene>
<evidence type="ECO:0000256" key="1">
    <source>
        <dbReference type="SAM" id="MobiDB-lite"/>
    </source>
</evidence>
<dbReference type="Proteomes" id="UP000799423">
    <property type="component" value="Unassembled WGS sequence"/>
</dbReference>
<name>A0A6A7AYV6_9PLEO</name>
<dbReference type="EMBL" id="MU006326">
    <property type="protein sequence ID" value="KAF2847338.1"/>
    <property type="molecule type" value="Genomic_DNA"/>
</dbReference>
<dbReference type="OrthoDB" id="2831558at2759"/>
<proteinExistence type="predicted"/>
<evidence type="ECO:0000313" key="2">
    <source>
        <dbReference type="EMBL" id="KAF2847338.1"/>
    </source>
</evidence>
<evidence type="ECO:0008006" key="4">
    <source>
        <dbReference type="Google" id="ProtNLM"/>
    </source>
</evidence>
<evidence type="ECO:0000313" key="3">
    <source>
        <dbReference type="Proteomes" id="UP000799423"/>
    </source>
</evidence>
<reference evidence="2" key="1">
    <citation type="submission" date="2020-01" db="EMBL/GenBank/DDBJ databases">
        <authorList>
            <consortium name="DOE Joint Genome Institute"/>
            <person name="Haridas S."/>
            <person name="Albert R."/>
            <person name="Binder M."/>
            <person name="Bloem J."/>
            <person name="Labutti K."/>
            <person name="Salamov A."/>
            <person name="Andreopoulos B."/>
            <person name="Baker S.E."/>
            <person name="Barry K."/>
            <person name="Bills G."/>
            <person name="Bluhm B.H."/>
            <person name="Cannon C."/>
            <person name="Castanera R."/>
            <person name="Culley D.E."/>
            <person name="Daum C."/>
            <person name="Ezra D."/>
            <person name="Gonzalez J.B."/>
            <person name="Henrissat B."/>
            <person name="Kuo A."/>
            <person name="Liang C."/>
            <person name="Lipzen A."/>
            <person name="Lutzoni F."/>
            <person name="Magnuson J."/>
            <person name="Mondo S."/>
            <person name="Nolan M."/>
            <person name="Ohm R."/>
            <person name="Pangilinan J."/>
            <person name="Park H.-J."/>
            <person name="Ramirez L."/>
            <person name="Alfaro M."/>
            <person name="Sun H."/>
            <person name="Tritt A."/>
            <person name="Yoshinaga Y."/>
            <person name="Zwiers L.-H."/>
            <person name="Turgeon B.G."/>
            <person name="Goodwin S.B."/>
            <person name="Spatafora J.W."/>
            <person name="Crous P.W."/>
            <person name="Grigoriev I.V."/>
        </authorList>
    </citation>
    <scope>NUCLEOTIDE SEQUENCE</scope>
    <source>
        <strain evidence="2">IPT5</strain>
    </source>
</reference>
<sequence length="131" mass="14616">MGEHDDLDNDDVSSRARPWRIQHHSLHTHCVLHSVLDLRHPDLSPNNVYTLENLAITGVMDWQHSTGPLLFLQGSIPDILQNYGDTASDLGQPDRDGLNRASPAMTTSSASLCLRQRDRAFEPSTLPGPRR</sequence>
<protein>
    <recommendedName>
        <fullName evidence="4">Protein kinase domain-containing protein</fullName>
    </recommendedName>
</protein>
<accession>A0A6A7AYV6</accession>
<keyword evidence="3" id="KW-1185">Reference proteome</keyword>